<evidence type="ECO:0000313" key="3">
    <source>
        <dbReference type="Proteomes" id="UP000003039"/>
    </source>
</evidence>
<gene>
    <name evidence="2" type="ORF">CtesDRAFT_PD5449</name>
</gene>
<dbReference type="Proteomes" id="UP000003039">
    <property type="component" value="Unassembled WGS sequence"/>
</dbReference>
<protein>
    <recommendedName>
        <fullName evidence="1">NYN domain-containing protein</fullName>
    </recommendedName>
</protein>
<name>B7X4F1_COMTK</name>
<dbReference type="InterPro" id="IPR021139">
    <property type="entry name" value="NYN"/>
</dbReference>
<dbReference type="PANTHER" id="PTHR35811:SF1">
    <property type="entry name" value="HTH OST-TYPE DOMAIN-CONTAINING PROTEIN"/>
    <property type="match status" value="1"/>
</dbReference>
<dbReference type="Gene3D" id="3.40.50.1010">
    <property type="entry name" value="5'-nuclease"/>
    <property type="match status" value="1"/>
</dbReference>
<dbReference type="EMBL" id="AAUJ02000001">
    <property type="protein sequence ID" value="EED70501.1"/>
    <property type="molecule type" value="Genomic_DNA"/>
</dbReference>
<dbReference type="PANTHER" id="PTHR35811">
    <property type="entry name" value="SLR1870 PROTEIN"/>
    <property type="match status" value="1"/>
</dbReference>
<organism evidence="2 3">
    <name type="scientific">Comamonas testosteroni (strain DSM 14576 / KF-1)</name>
    <name type="common">Pseudomonas testosteroni</name>
    <dbReference type="NCBI Taxonomy" id="399795"/>
    <lineage>
        <taxon>Bacteria</taxon>
        <taxon>Pseudomonadati</taxon>
        <taxon>Pseudomonadota</taxon>
        <taxon>Betaproteobacteria</taxon>
        <taxon>Burkholderiales</taxon>
        <taxon>Comamonadaceae</taxon>
        <taxon>Comamonas</taxon>
    </lineage>
</organism>
<evidence type="ECO:0000313" key="2">
    <source>
        <dbReference type="EMBL" id="EED70501.1"/>
    </source>
</evidence>
<dbReference type="AlphaFoldDB" id="B7X4F1"/>
<dbReference type="Pfam" id="PF01936">
    <property type="entry name" value="NYN"/>
    <property type="match status" value="1"/>
</dbReference>
<comment type="caution">
    <text evidence="2">The sequence shown here is derived from an EMBL/GenBank/DDBJ whole genome shotgun (WGS) entry which is preliminary data.</text>
</comment>
<dbReference type="eggNOG" id="COG1432">
    <property type="taxonomic scope" value="Bacteria"/>
</dbReference>
<feature type="domain" description="NYN" evidence="1">
    <location>
        <begin position="10"/>
        <end position="146"/>
    </location>
</feature>
<dbReference type="GO" id="GO:0004540">
    <property type="term" value="F:RNA nuclease activity"/>
    <property type="evidence" value="ECO:0007669"/>
    <property type="project" value="InterPro"/>
</dbReference>
<evidence type="ECO:0000259" key="1">
    <source>
        <dbReference type="Pfam" id="PF01936"/>
    </source>
</evidence>
<dbReference type="CDD" id="cd11297">
    <property type="entry name" value="PIN_LabA-like_N_1"/>
    <property type="match status" value="1"/>
</dbReference>
<sequence>MQNPFITAPRLAVLIDAENISPAWSAQLMAQVAERGAATIRRAYADWTSPYLASWKKPLNALAIRPCQQFNYTRRKNATDSALIMDAMELLHARERRVDGFCIVSSDSDYTGLAGRIREQGLLIYGYGKQDTAASFVAACHAFMFLDAATDAVAHMD</sequence>
<dbReference type="RefSeq" id="WP_003060804.1">
    <property type="nucleotide sequence ID" value="NZ_AAUJ02000001.1"/>
</dbReference>
<proteinExistence type="predicted"/>
<reference evidence="2 3" key="1">
    <citation type="journal article" date="2004" name="Appl. Environ. Microbiol.">
        <title>Mineralization of individual congeners of linear alkylbenzenesulfonate by defined pairs of heterotrophic bacteria.</title>
        <authorList>
            <person name="Schleheck D."/>
            <person name="Knepper T.P."/>
            <person name="Fischer K."/>
            <person name="Cook A.M."/>
        </authorList>
    </citation>
    <scope>NUCLEOTIDE SEQUENCE [LARGE SCALE GENOMIC DNA]</scope>
    <source>
        <strain evidence="3">DSM 14576 / KF-1</strain>
    </source>
</reference>
<accession>B7X4F1</accession>